<reference evidence="19" key="1">
    <citation type="submission" date="2021-12" db="EMBL/GenBank/DDBJ databases">
        <authorList>
            <person name="Rodrigo-Torres L."/>
            <person name="Arahal R. D."/>
            <person name="Lucena T."/>
        </authorList>
    </citation>
    <scope>NUCLEOTIDE SEQUENCE</scope>
    <source>
        <strain evidence="19">CECT 8267</strain>
    </source>
</reference>
<comment type="function">
    <text evidence="18">Hydrolysis of phosphatidylcholine with phospholipase A2 (EC 3.1.1.4) and phospholipase A1 (EC 3.1.1.32) activities.</text>
</comment>
<dbReference type="Gene3D" id="2.40.230.10">
    <property type="entry name" value="Phospholipase A1"/>
    <property type="match status" value="1"/>
</dbReference>
<keyword evidence="14 18" id="KW-0442">Lipid degradation</keyword>
<dbReference type="SUPFAM" id="SSF56931">
    <property type="entry name" value="Outer membrane phospholipase A (OMPLA)"/>
    <property type="match status" value="1"/>
</dbReference>
<evidence type="ECO:0000256" key="3">
    <source>
        <dbReference type="ARBA" id="ARBA00010525"/>
    </source>
</evidence>
<evidence type="ECO:0000256" key="18">
    <source>
        <dbReference type="RuleBase" id="RU366027"/>
    </source>
</evidence>
<evidence type="ECO:0000256" key="16">
    <source>
        <dbReference type="ARBA" id="ARBA00023136"/>
    </source>
</evidence>
<evidence type="ECO:0000256" key="17">
    <source>
        <dbReference type="ARBA" id="ARBA00023237"/>
    </source>
</evidence>
<evidence type="ECO:0000256" key="12">
    <source>
        <dbReference type="ARBA" id="ARBA00022801"/>
    </source>
</evidence>
<dbReference type="Proteomes" id="UP000838100">
    <property type="component" value="Unassembled WGS sequence"/>
</dbReference>
<dbReference type="InterPro" id="IPR036541">
    <property type="entry name" value="PLipase_A1_sf"/>
</dbReference>
<keyword evidence="15 18" id="KW-0443">Lipid metabolism</keyword>
<evidence type="ECO:0000256" key="4">
    <source>
        <dbReference type="ARBA" id="ARBA00011702"/>
    </source>
</evidence>
<evidence type="ECO:0000256" key="11">
    <source>
        <dbReference type="ARBA" id="ARBA00022729"/>
    </source>
</evidence>
<comment type="catalytic activity">
    <reaction evidence="2 18">
        <text>a 1,2-diacyl-sn-glycero-3-phosphocholine + H2O = a 1-acyl-sn-glycero-3-phosphocholine + a fatty acid + H(+)</text>
        <dbReference type="Rhea" id="RHEA:15801"/>
        <dbReference type="ChEBI" id="CHEBI:15377"/>
        <dbReference type="ChEBI" id="CHEBI:15378"/>
        <dbReference type="ChEBI" id="CHEBI:28868"/>
        <dbReference type="ChEBI" id="CHEBI:57643"/>
        <dbReference type="ChEBI" id="CHEBI:58168"/>
        <dbReference type="EC" id="3.1.1.4"/>
    </reaction>
</comment>
<evidence type="ECO:0000256" key="5">
    <source>
        <dbReference type="ARBA" id="ARBA00013179"/>
    </source>
</evidence>
<dbReference type="EMBL" id="CAKLPX010000001">
    <property type="protein sequence ID" value="CAH0991501.1"/>
    <property type="molecule type" value="Genomic_DNA"/>
</dbReference>
<evidence type="ECO:0000313" key="19">
    <source>
        <dbReference type="EMBL" id="CAH0991501.1"/>
    </source>
</evidence>
<evidence type="ECO:0000256" key="13">
    <source>
        <dbReference type="ARBA" id="ARBA00022837"/>
    </source>
</evidence>
<keyword evidence="12 18" id="KW-0378">Hydrolase</keyword>
<evidence type="ECO:0000256" key="2">
    <source>
        <dbReference type="ARBA" id="ARBA00001604"/>
    </source>
</evidence>
<keyword evidence="13 18" id="KW-0106">Calcium</keyword>
<comment type="cofactor">
    <cofactor evidence="18">
        <name>Ca(2+)</name>
        <dbReference type="ChEBI" id="CHEBI:29108"/>
    </cofactor>
    <text evidence="18">Binds 1 Ca(2+) ion per monomer. In the dimeric form the Ca(2+) is bound by different amino acids with binding of each Ca(2+) shared with ligands coming from each monomer. The Ca(2+) ion may have a role in catalysis.</text>
</comment>
<evidence type="ECO:0000256" key="15">
    <source>
        <dbReference type="ARBA" id="ARBA00023098"/>
    </source>
</evidence>
<protein>
    <recommendedName>
        <fullName evidence="7 18">Phospholipase A1</fullName>
        <ecNumber evidence="5 18">3.1.1.32</ecNumber>
        <ecNumber evidence="6 18">3.1.1.4</ecNumber>
    </recommendedName>
    <alternativeName>
        <fullName evidence="18">Phosphatidylcholine 1-acylhydrolase</fullName>
    </alternativeName>
</protein>
<keyword evidence="20" id="KW-1185">Reference proteome</keyword>
<evidence type="ECO:0000313" key="20">
    <source>
        <dbReference type="Proteomes" id="UP000838100"/>
    </source>
</evidence>
<dbReference type="PANTHER" id="PTHR40457">
    <property type="entry name" value="PHOSPHOLIPASE A1"/>
    <property type="match status" value="1"/>
</dbReference>
<comment type="subunit">
    <text evidence="4 18">Homodimer; dimerization is reversible, and the dimeric form is the active one.</text>
</comment>
<accession>A0ABM9AE72</accession>
<dbReference type="EC" id="3.1.1.32" evidence="5 18"/>
<feature type="signal peptide" evidence="18">
    <location>
        <begin position="1"/>
        <end position="24"/>
    </location>
</feature>
<name>A0ABM9AE72_9GAMM</name>
<dbReference type="CDD" id="cd00541">
    <property type="entry name" value="OMPLA"/>
    <property type="match status" value="1"/>
</dbReference>
<keyword evidence="8" id="KW-1134">Transmembrane beta strand</keyword>
<feature type="chain" id="PRO_5044982637" description="Phospholipase A1" evidence="18">
    <location>
        <begin position="25"/>
        <end position="341"/>
    </location>
</feature>
<dbReference type="PRINTS" id="PR01486">
    <property type="entry name" value="PHPHLIPASEA1"/>
</dbReference>
<comment type="caution">
    <text evidence="19">The sequence shown here is derived from an EMBL/GenBank/DDBJ whole genome shotgun (WGS) entry which is preliminary data.</text>
</comment>
<proteinExistence type="inferred from homology"/>
<evidence type="ECO:0000256" key="14">
    <source>
        <dbReference type="ARBA" id="ARBA00022963"/>
    </source>
</evidence>
<dbReference type="PANTHER" id="PTHR40457:SF1">
    <property type="entry name" value="PHOSPHOLIPASE A1"/>
    <property type="match status" value="1"/>
</dbReference>
<comment type="catalytic activity">
    <reaction evidence="1 18">
        <text>a 1,2-diacyl-sn-glycero-3-phosphocholine + H2O = a 2-acyl-sn-glycero-3-phosphocholine + a fatty acid + H(+)</text>
        <dbReference type="Rhea" id="RHEA:18689"/>
        <dbReference type="ChEBI" id="CHEBI:15377"/>
        <dbReference type="ChEBI" id="CHEBI:15378"/>
        <dbReference type="ChEBI" id="CHEBI:28868"/>
        <dbReference type="ChEBI" id="CHEBI:57643"/>
        <dbReference type="ChEBI" id="CHEBI:57875"/>
        <dbReference type="EC" id="3.1.1.32"/>
    </reaction>
</comment>
<evidence type="ECO:0000256" key="6">
    <source>
        <dbReference type="ARBA" id="ARBA00013278"/>
    </source>
</evidence>
<evidence type="ECO:0000256" key="9">
    <source>
        <dbReference type="ARBA" id="ARBA00022692"/>
    </source>
</evidence>
<dbReference type="Pfam" id="PF02253">
    <property type="entry name" value="PLA1"/>
    <property type="match status" value="1"/>
</dbReference>
<keyword evidence="9" id="KW-0812">Transmembrane</keyword>
<evidence type="ECO:0000256" key="10">
    <source>
        <dbReference type="ARBA" id="ARBA00022723"/>
    </source>
</evidence>
<comment type="subcellular location">
    <subcellularLocation>
        <location evidence="18">Cell outer membrane</location>
        <topology evidence="18">Multi-pass membrane protein</topology>
    </subcellularLocation>
    <text evidence="18">One of the very few enzymes located there.</text>
</comment>
<evidence type="ECO:0000256" key="1">
    <source>
        <dbReference type="ARBA" id="ARBA00000111"/>
    </source>
</evidence>
<comment type="similarity">
    <text evidence="3 18">Belongs to the phospholipase A1 family.</text>
</comment>
<dbReference type="InterPro" id="IPR003187">
    <property type="entry name" value="PLipase_A1"/>
</dbReference>
<evidence type="ECO:0000256" key="8">
    <source>
        <dbReference type="ARBA" id="ARBA00022452"/>
    </source>
</evidence>
<gene>
    <name evidence="19" type="ORF">SIN8267_01607</name>
</gene>
<keyword evidence="11 18" id="KW-0732">Signal</keyword>
<dbReference type="RefSeq" id="WP_237444148.1">
    <property type="nucleotide sequence ID" value="NZ_CAKLPX010000001.1"/>
</dbReference>
<organism evidence="19 20">
    <name type="scientific">Sinobacterium norvegicum</name>
    <dbReference type="NCBI Taxonomy" id="1641715"/>
    <lineage>
        <taxon>Bacteria</taxon>
        <taxon>Pseudomonadati</taxon>
        <taxon>Pseudomonadota</taxon>
        <taxon>Gammaproteobacteria</taxon>
        <taxon>Cellvibrionales</taxon>
        <taxon>Spongiibacteraceae</taxon>
        <taxon>Sinobacterium</taxon>
    </lineage>
</organism>
<dbReference type="EC" id="3.1.1.4" evidence="6 18"/>
<keyword evidence="16" id="KW-0472">Membrane</keyword>
<keyword evidence="10 18" id="KW-0479">Metal-binding</keyword>
<sequence>MLPLKSHALALVMMTGLAAASAHAIEEQARQQCMLEQLNRSDGSTTVDEIEAVCQELLTKEQKSDGTDGFFAGQSDALDHREESEKWESDNRFAILPHRPNYILPISYNDKISGPHGLELEGREALDKLEIKFQVSLKARLSNTLFGQDGGFYVGYTQTSWWQAYNSDASAPFRETNYEPEAWGSLETEIELGGWTLKKVDIGFVHQSNGRSSLYSRSWNRLFAQFSLENGPYYVTVKPWYRIKEDEDRDDNPDIDDYLGYGELQGRYQFANQQSITVLVRNNLQTGDNNGGVQLDYTFPLPLPGHIKGYIQYYNGYGESLIDYDNYTNRLSFGFMLTDWL</sequence>
<evidence type="ECO:0000256" key="7">
    <source>
        <dbReference type="ARBA" id="ARBA00021726"/>
    </source>
</evidence>
<keyword evidence="17 18" id="KW-0998">Cell outer membrane</keyword>